<evidence type="ECO:0000313" key="2">
    <source>
        <dbReference type="EMBL" id="HJB43141.1"/>
    </source>
</evidence>
<keyword evidence="1" id="KW-0812">Transmembrane</keyword>
<dbReference type="Proteomes" id="UP000886803">
    <property type="component" value="Unassembled WGS sequence"/>
</dbReference>
<reference evidence="2" key="2">
    <citation type="submission" date="2021-04" db="EMBL/GenBank/DDBJ databases">
        <authorList>
            <person name="Gilroy R."/>
        </authorList>
    </citation>
    <scope>NUCLEOTIDE SEQUENCE</scope>
    <source>
        <strain evidence="2">ChiBcec8-13705</strain>
    </source>
</reference>
<feature type="transmembrane region" description="Helical" evidence="1">
    <location>
        <begin position="35"/>
        <end position="55"/>
    </location>
</feature>
<dbReference type="InterPro" id="IPR018770">
    <property type="entry name" value="ChloroindolylP_hydrolase"/>
</dbReference>
<dbReference type="EMBL" id="DWYG01000191">
    <property type="protein sequence ID" value="HJB43141.1"/>
    <property type="molecule type" value="Genomic_DNA"/>
</dbReference>
<dbReference type="Pfam" id="PF10112">
    <property type="entry name" value="Halogen_Hydrol"/>
    <property type="match status" value="1"/>
</dbReference>
<accession>A0A9D2M9I0</accession>
<proteinExistence type="predicted"/>
<name>A0A9D2M9I0_9FIRM</name>
<reference evidence="2" key="1">
    <citation type="journal article" date="2021" name="PeerJ">
        <title>Extensive microbial diversity within the chicken gut microbiome revealed by metagenomics and culture.</title>
        <authorList>
            <person name="Gilroy R."/>
            <person name="Ravi A."/>
            <person name="Getino M."/>
            <person name="Pursley I."/>
            <person name="Horton D.L."/>
            <person name="Alikhan N.F."/>
            <person name="Baker D."/>
            <person name="Gharbi K."/>
            <person name="Hall N."/>
            <person name="Watson M."/>
            <person name="Adriaenssens E.M."/>
            <person name="Foster-Nyarko E."/>
            <person name="Jarju S."/>
            <person name="Secka A."/>
            <person name="Antonio M."/>
            <person name="Oren A."/>
            <person name="Chaudhuri R.R."/>
            <person name="La Ragione R."/>
            <person name="Hildebrand F."/>
            <person name="Pallen M.J."/>
        </authorList>
    </citation>
    <scope>NUCLEOTIDE SEQUENCE</scope>
    <source>
        <strain evidence="2">ChiBcec8-13705</strain>
    </source>
</reference>
<feature type="transmembrane region" description="Helical" evidence="1">
    <location>
        <begin position="12"/>
        <end position="29"/>
    </location>
</feature>
<keyword evidence="1" id="KW-0472">Membrane</keyword>
<keyword evidence="1" id="KW-1133">Transmembrane helix</keyword>
<sequence length="214" mass="23572">MTQWQEIRRRPVLPLYLAALVWLAGALLLPLYELWAVAVTAVASAAVGLAAARLCPTRVVRRRVPFTTGQEDADRVLEAIRLHVDALHTLNQDIPDPVLSREMDRMETAGRAIAEEVTRDPAKAPQVDRFARYYLPEAVKILSAYARAQGRTGENAAQIRREVCGTAAMIAQAFENQLDSLYASEALDISTDIDVLENILQSQNLAGEDTPPTP</sequence>
<protein>
    <submittedName>
        <fullName evidence="2">5-bromo-4-chloroindolyl phosphate hydrolysis family protein</fullName>
    </submittedName>
</protein>
<dbReference type="AlphaFoldDB" id="A0A9D2M9I0"/>
<evidence type="ECO:0000256" key="1">
    <source>
        <dbReference type="SAM" id="Phobius"/>
    </source>
</evidence>
<comment type="caution">
    <text evidence="2">The sequence shown here is derived from an EMBL/GenBank/DDBJ whole genome shotgun (WGS) entry which is preliminary data.</text>
</comment>
<gene>
    <name evidence="2" type="ORF">H9945_11660</name>
</gene>
<evidence type="ECO:0000313" key="3">
    <source>
        <dbReference type="Proteomes" id="UP000886803"/>
    </source>
</evidence>
<organism evidence="2 3">
    <name type="scientific">Candidatus Gemmiger avicola</name>
    <dbReference type="NCBI Taxonomy" id="2838605"/>
    <lineage>
        <taxon>Bacteria</taxon>
        <taxon>Bacillati</taxon>
        <taxon>Bacillota</taxon>
        <taxon>Clostridia</taxon>
        <taxon>Eubacteriales</taxon>
        <taxon>Gemmiger</taxon>
    </lineage>
</organism>